<evidence type="ECO:0000259" key="1">
    <source>
        <dbReference type="Pfam" id="PF01636"/>
    </source>
</evidence>
<sequence length="346" mass="38697">MPVQERHQFDEASLATFLSSQIADFQTPLTVEQFKGGQSNPTYRLVTPNRNYVLRRKPPGKLLPSAHAVDREYRVITALADTDVPVAKTYCLCEDTDVIGTAFYVMDCVDGRVMWDPTLPGHEPADRAAIFDAMNATIAALHSVDVDAVGLTDYGKPGNYIERQIARWTKQYQASETETIDAMDRLIEWLPNNIPAGDEVSVVHGDYRLDNIMYHASEPRILAVLDWELSTLGHPLADFAYHCMTWHIPHGVFRGLAGINLAELGIPDEQSYVAKYCERTGRDPIDPNHWDFYIAYNMFRLAGILQGIMGRVKAGTASSKKAEAMGRGARPLAELGWMQVEKILAR</sequence>
<gene>
    <name evidence="2" type="ORF">DEH80_05340</name>
</gene>
<protein>
    <submittedName>
        <fullName evidence="2">Phosphotransferase family protein</fullName>
    </submittedName>
</protein>
<dbReference type="InterPro" id="IPR052898">
    <property type="entry name" value="ACAD10-like"/>
</dbReference>
<reference evidence="2 3" key="1">
    <citation type="submission" date="2018-05" db="EMBL/GenBank/DDBJ databases">
        <title>Abyssibacter profundi OUC007T gen. nov., sp. nov, a marine bacterium isolated from seawater of the Mariana Trench.</title>
        <authorList>
            <person name="Zhou S."/>
        </authorList>
    </citation>
    <scope>NUCLEOTIDE SEQUENCE [LARGE SCALE GENOMIC DNA]</scope>
    <source>
        <strain evidence="2 3">OUC007</strain>
    </source>
</reference>
<dbReference type="OrthoDB" id="3806873at2"/>
<dbReference type="InterPro" id="IPR011009">
    <property type="entry name" value="Kinase-like_dom_sf"/>
</dbReference>
<dbReference type="InterPro" id="IPR041726">
    <property type="entry name" value="ACAD10_11_N"/>
</dbReference>
<evidence type="ECO:0000313" key="3">
    <source>
        <dbReference type="Proteomes" id="UP000251800"/>
    </source>
</evidence>
<dbReference type="Gene3D" id="3.30.200.20">
    <property type="entry name" value="Phosphorylase Kinase, domain 1"/>
    <property type="match status" value="1"/>
</dbReference>
<proteinExistence type="predicted"/>
<dbReference type="Gene3D" id="3.90.1200.10">
    <property type="match status" value="1"/>
</dbReference>
<dbReference type="Proteomes" id="UP000251800">
    <property type="component" value="Unassembled WGS sequence"/>
</dbReference>
<dbReference type="CDD" id="cd05154">
    <property type="entry name" value="ACAD10_11_N-like"/>
    <property type="match status" value="1"/>
</dbReference>
<evidence type="ECO:0000313" key="2">
    <source>
        <dbReference type="EMBL" id="PWN56938.1"/>
    </source>
</evidence>
<keyword evidence="2" id="KW-0808">Transferase</keyword>
<comment type="caution">
    <text evidence="2">The sequence shown here is derived from an EMBL/GenBank/DDBJ whole genome shotgun (WGS) entry which is preliminary data.</text>
</comment>
<dbReference type="Pfam" id="PF01636">
    <property type="entry name" value="APH"/>
    <property type="match status" value="1"/>
</dbReference>
<dbReference type="PANTHER" id="PTHR47829:SF3">
    <property type="entry name" value="AMINOGLYCOSIDE PHOSPHOTRANSFERASE DOMAIN-CONTAINING PROTEIN"/>
    <property type="match status" value="1"/>
</dbReference>
<organism evidence="2 3">
    <name type="scientific">Abyssibacter profundi</name>
    <dbReference type="NCBI Taxonomy" id="2182787"/>
    <lineage>
        <taxon>Bacteria</taxon>
        <taxon>Pseudomonadati</taxon>
        <taxon>Pseudomonadota</taxon>
        <taxon>Gammaproteobacteria</taxon>
        <taxon>Chromatiales</taxon>
        <taxon>Oceanococcaceae</taxon>
        <taxon>Abyssibacter</taxon>
    </lineage>
</organism>
<dbReference type="EMBL" id="QEQK01000004">
    <property type="protein sequence ID" value="PWN56938.1"/>
    <property type="molecule type" value="Genomic_DNA"/>
</dbReference>
<dbReference type="InterPro" id="IPR002575">
    <property type="entry name" value="Aminoglycoside_PTrfase"/>
</dbReference>
<dbReference type="AlphaFoldDB" id="A0A363UND1"/>
<name>A0A363UND1_9GAMM</name>
<keyword evidence="3" id="KW-1185">Reference proteome</keyword>
<dbReference type="GO" id="GO:0016740">
    <property type="term" value="F:transferase activity"/>
    <property type="evidence" value="ECO:0007669"/>
    <property type="project" value="UniProtKB-KW"/>
</dbReference>
<accession>A0A363UND1</accession>
<feature type="domain" description="Aminoglycoside phosphotransferase" evidence="1">
    <location>
        <begin position="30"/>
        <end position="251"/>
    </location>
</feature>
<dbReference type="PANTHER" id="PTHR47829">
    <property type="entry name" value="HYDROLASE, PUTATIVE (AFU_ORTHOLOGUE AFUA_1G12880)-RELATED"/>
    <property type="match status" value="1"/>
</dbReference>
<dbReference type="SUPFAM" id="SSF56112">
    <property type="entry name" value="Protein kinase-like (PK-like)"/>
    <property type="match status" value="1"/>
</dbReference>